<dbReference type="Proteomes" id="UP000006727">
    <property type="component" value="Chromosome 24"/>
</dbReference>
<dbReference type="GO" id="GO:0005739">
    <property type="term" value="C:mitochondrion"/>
    <property type="evidence" value="ECO:0000318"/>
    <property type="project" value="GO_Central"/>
</dbReference>
<evidence type="ECO:0000256" key="15">
    <source>
        <dbReference type="ARBA" id="ARBA00063067"/>
    </source>
</evidence>
<evidence type="ECO:0000256" key="16">
    <source>
        <dbReference type="RuleBase" id="RU000722"/>
    </source>
</evidence>
<dbReference type="InterPro" id="IPR036736">
    <property type="entry name" value="ACP-like_sf"/>
</dbReference>
<evidence type="ECO:0000256" key="5">
    <source>
        <dbReference type="ARBA" id="ARBA00022450"/>
    </source>
</evidence>
<dbReference type="Gene3D" id="1.10.1200.10">
    <property type="entry name" value="ACP-like"/>
    <property type="match status" value="1"/>
</dbReference>
<evidence type="ECO:0000256" key="14">
    <source>
        <dbReference type="ARBA" id="ARBA00057783"/>
    </source>
</evidence>
<keyword evidence="10" id="KW-0249">Electron transport</keyword>
<keyword evidence="6 16" id="KW-0444">Lipid biosynthesis</keyword>
<dbReference type="InterPro" id="IPR003231">
    <property type="entry name" value="ACP"/>
</dbReference>
<dbReference type="EMBL" id="ABEU02000024">
    <property type="protein sequence ID" value="PNR28649.1"/>
    <property type="molecule type" value="Genomic_DNA"/>
</dbReference>
<dbReference type="HAMAP" id="MF_01217">
    <property type="entry name" value="Acyl_carrier"/>
    <property type="match status" value="1"/>
</dbReference>
<dbReference type="EnsemblPlants" id="Pp3c24_18560V3.2">
    <property type="protein sequence ID" value="Pp3c24_18560V3.2"/>
    <property type="gene ID" value="Pp3c24_18560"/>
</dbReference>
<keyword evidence="12" id="KW-0496">Mitochondrion</keyword>
<reference evidence="19" key="3">
    <citation type="submission" date="2020-12" db="UniProtKB">
        <authorList>
            <consortium name="EnsemblPlants"/>
        </authorList>
    </citation>
    <scope>IDENTIFICATION</scope>
</reference>
<evidence type="ECO:0000256" key="10">
    <source>
        <dbReference type="ARBA" id="ARBA00022982"/>
    </source>
</evidence>
<protein>
    <recommendedName>
        <fullName evidence="16">Acyl carrier protein</fullName>
    </recommendedName>
</protein>
<dbReference type="GO" id="GO:0000036">
    <property type="term" value="F:acyl carrier activity"/>
    <property type="evidence" value="ECO:0000318"/>
    <property type="project" value="GO_Central"/>
</dbReference>
<evidence type="ECO:0000256" key="1">
    <source>
        <dbReference type="ARBA" id="ARBA00004173"/>
    </source>
</evidence>
<accession>A9SPQ9</accession>
<sequence>MQAARSSTLRALHSAVLQHLRVQPAQIGSTWGLFRAISAEAHAQGTCLSRSQVADRVLSVLKSSAKVDPLTVSETASFQNDLQLDTLDQVEIMMAIEDEFALEIPDADADNMKSTKDVIEYVVSHPRAK</sequence>
<dbReference type="STRING" id="3218.A9SPQ9"/>
<keyword evidence="20" id="KW-1185">Reference proteome</keyword>
<keyword evidence="8" id="KW-0276">Fatty acid metabolism</keyword>
<dbReference type="SUPFAM" id="SSF47336">
    <property type="entry name" value="ACP-like"/>
    <property type="match status" value="1"/>
</dbReference>
<comment type="function">
    <text evidence="14">Carrier of the growing fatty acid chain in fatty acid biosynthesis. May be involved in the synthesis of short and medium chain fatty acids. Accessory and non-catalytic subunit of the mitochondrial membrane respiratory chain NADH dehydrogenase (Complex I), which functions in the transfer of electrons from NADH to the respiratory chain.</text>
</comment>
<proteinExistence type="inferred from homology"/>
<evidence type="ECO:0000313" key="19">
    <source>
        <dbReference type="EnsemblPlants" id="Pp3c24_18560V3.1"/>
    </source>
</evidence>
<evidence type="ECO:0000256" key="12">
    <source>
        <dbReference type="ARBA" id="ARBA00023128"/>
    </source>
</evidence>
<evidence type="ECO:0000259" key="17">
    <source>
        <dbReference type="PROSITE" id="PS50075"/>
    </source>
</evidence>
<dbReference type="PaxDb" id="3218-PP1S101_239V6.1"/>
<evidence type="ECO:0000256" key="13">
    <source>
        <dbReference type="ARBA" id="ARBA00023160"/>
    </source>
</evidence>
<evidence type="ECO:0000256" key="6">
    <source>
        <dbReference type="ARBA" id="ARBA00022516"/>
    </source>
</evidence>
<dbReference type="PANTHER" id="PTHR20863:SF28">
    <property type="entry name" value="ACYL CARRIER PROTEIN, MITOCHONDRIAL"/>
    <property type="match status" value="1"/>
</dbReference>
<keyword evidence="5 16" id="KW-0596">Phosphopantetheine</keyword>
<evidence type="ECO:0000256" key="4">
    <source>
        <dbReference type="ARBA" id="ARBA00022448"/>
    </source>
</evidence>
<evidence type="ECO:0000256" key="7">
    <source>
        <dbReference type="ARBA" id="ARBA00022553"/>
    </source>
</evidence>
<gene>
    <name evidence="19" type="primary">LOC112276321</name>
    <name evidence="18" type="ORF">PHYPA_029242</name>
</gene>
<comment type="subunit">
    <text evidence="15">Complex I is composed of at least 49 different subunits.</text>
</comment>
<evidence type="ECO:0000256" key="8">
    <source>
        <dbReference type="ARBA" id="ARBA00022832"/>
    </source>
</evidence>
<reference evidence="18 20" key="2">
    <citation type="journal article" date="2018" name="Plant J.">
        <title>The Physcomitrella patens chromosome-scale assembly reveals moss genome structure and evolution.</title>
        <authorList>
            <person name="Lang D."/>
            <person name="Ullrich K.K."/>
            <person name="Murat F."/>
            <person name="Fuchs J."/>
            <person name="Jenkins J."/>
            <person name="Haas F.B."/>
            <person name="Piednoel M."/>
            <person name="Gundlach H."/>
            <person name="Van Bel M."/>
            <person name="Meyberg R."/>
            <person name="Vives C."/>
            <person name="Morata J."/>
            <person name="Symeonidi A."/>
            <person name="Hiss M."/>
            <person name="Muchero W."/>
            <person name="Kamisugi Y."/>
            <person name="Saleh O."/>
            <person name="Blanc G."/>
            <person name="Decker E.L."/>
            <person name="van Gessel N."/>
            <person name="Grimwood J."/>
            <person name="Hayes R.D."/>
            <person name="Graham S.W."/>
            <person name="Gunter L.E."/>
            <person name="McDaniel S.F."/>
            <person name="Hoernstein S.N.W."/>
            <person name="Larsson A."/>
            <person name="Li F.W."/>
            <person name="Perroud P.F."/>
            <person name="Phillips J."/>
            <person name="Ranjan P."/>
            <person name="Rokshar D.S."/>
            <person name="Rothfels C.J."/>
            <person name="Schneider L."/>
            <person name="Shu S."/>
            <person name="Stevenson D.W."/>
            <person name="Thummler F."/>
            <person name="Tillich M."/>
            <person name="Villarreal Aguilar J.C."/>
            <person name="Widiez T."/>
            <person name="Wong G.K."/>
            <person name="Wymore A."/>
            <person name="Zhang Y."/>
            <person name="Zimmer A.D."/>
            <person name="Quatrano R.S."/>
            <person name="Mayer K.F.X."/>
            <person name="Goodstein D."/>
            <person name="Casacuberta J.M."/>
            <person name="Vandepoele K."/>
            <person name="Reski R."/>
            <person name="Cuming A.C."/>
            <person name="Tuskan G.A."/>
            <person name="Maumus F."/>
            <person name="Salse J."/>
            <person name="Schmutz J."/>
            <person name="Rensing S.A."/>
        </authorList>
    </citation>
    <scope>NUCLEOTIDE SEQUENCE [LARGE SCALE GENOMIC DNA]</scope>
    <source>
        <strain evidence="19 20">cv. Gransden 2004</strain>
    </source>
</reference>
<dbReference type="eggNOG" id="KOG1748">
    <property type="taxonomic scope" value="Eukaryota"/>
</dbReference>
<dbReference type="NCBIfam" id="NF002148">
    <property type="entry name" value="PRK00982.1-2"/>
    <property type="match status" value="1"/>
</dbReference>
<dbReference type="EnsemblPlants" id="Pp3c24_18560V3.1">
    <property type="protein sequence ID" value="Pp3c24_18560V3.1"/>
    <property type="gene ID" value="Pp3c24_18560"/>
</dbReference>
<dbReference type="Pfam" id="PF00550">
    <property type="entry name" value="PP-binding"/>
    <property type="match status" value="1"/>
</dbReference>
<dbReference type="PANTHER" id="PTHR20863">
    <property type="entry name" value="ACYL CARRIER PROTEIN"/>
    <property type="match status" value="1"/>
</dbReference>
<keyword evidence="7" id="KW-0597">Phosphoprotein</keyword>
<comment type="subcellular location">
    <subcellularLocation>
        <location evidence="1">Mitochondrion</location>
    </subcellularLocation>
</comment>
<dbReference type="GeneID" id="112276321"/>
<dbReference type="GO" id="GO:0000035">
    <property type="term" value="F:acyl binding"/>
    <property type="evidence" value="ECO:0000318"/>
    <property type="project" value="GO_Central"/>
</dbReference>
<evidence type="ECO:0000313" key="20">
    <source>
        <dbReference type="Proteomes" id="UP000006727"/>
    </source>
</evidence>
<comment type="pathway">
    <text evidence="2">Lipid metabolism; fatty acid biosynthesis.</text>
</comment>
<organism evidence="18">
    <name type="scientific">Physcomitrium patens</name>
    <name type="common">Spreading-leaved earth moss</name>
    <name type="synonym">Physcomitrella patens</name>
    <dbReference type="NCBI Taxonomy" id="3218"/>
    <lineage>
        <taxon>Eukaryota</taxon>
        <taxon>Viridiplantae</taxon>
        <taxon>Streptophyta</taxon>
        <taxon>Embryophyta</taxon>
        <taxon>Bryophyta</taxon>
        <taxon>Bryophytina</taxon>
        <taxon>Bryopsida</taxon>
        <taxon>Funariidae</taxon>
        <taxon>Funariales</taxon>
        <taxon>Funariaceae</taxon>
        <taxon>Physcomitrium</taxon>
    </lineage>
</organism>
<dbReference type="RefSeq" id="XP_024363292.1">
    <property type="nucleotide sequence ID" value="XM_024507524.2"/>
</dbReference>
<name>A9SPQ9_PHYPA</name>
<dbReference type="OMA" id="KITSCAE"/>
<feature type="domain" description="Carrier" evidence="17">
    <location>
        <begin position="51"/>
        <end position="126"/>
    </location>
</feature>
<dbReference type="AlphaFoldDB" id="A9SPQ9"/>
<evidence type="ECO:0000256" key="9">
    <source>
        <dbReference type="ARBA" id="ARBA00022946"/>
    </source>
</evidence>
<dbReference type="Gramene" id="Pp3c24_18560V3.2">
    <property type="protein sequence ID" value="Pp3c24_18560V3.2"/>
    <property type="gene ID" value="Pp3c24_18560"/>
</dbReference>
<dbReference type="HOGENOM" id="CLU_108696_0_3_1"/>
<evidence type="ECO:0000256" key="3">
    <source>
        <dbReference type="ARBA" id="ARBA00010930"/>
    </source>
</evidence>
<evidence type="ECO:0000256" key="2">
    <source>
        <dbReference type="ARBA" id="ARBA00005194"/>
    </source>
</evidence>
<dbReference type="PROSITE" id="PS50075">
    <property type="entry name" value="CARRIER"/>
    <property type="match status" value="1"/>
</dbReference>
<comment type="similarity">
    <text evidence="3">Belongs to the acyl carrier protein (ACP) family.</text>
</comment>
<dbReference type="FunFam" id="1.10.1200.10:FF:000003">
    <property type="entry name" value="Acyl carrier protein"/>
    <property type="match status" value="1"/>
</dbReference>
<keyword evidence="13 16" id="KW-0275">Fatty acid biosynthesis</keyword>
<reference evidence="18 20" key="1">
    <citation type="journal article" date="2008" name="Science">
        <title>The Physcomitrella genome reveals evolutionary insights into the conquest of land by plants.</title>
        <authorList>
            <person name="Rensing S."/>
            <person name="Lang D."/>
            <person name="Zimmer A."/>
            <person name="Terry A."/>
            <person name="Salamov A."/>
            <person name="Shapiro H."/>
            <person name="Nishiyama T."/>
            <person name="Perroud P.-F."/>
            <person name="Lindquist E."/>
            <person name="Kamisugi Y."/>
            <person name="Tanahashi T."/>
            <person name="Sakakibara K."/>
            <person name="Fujita T."/>
            <person name="Oishi K."/>
            <person name="Shin-I T."/>
            <person name="Kuroki Y."/>
            <person name="Toyoda A."/>
            <person name="Suzuki Y."/>
            <person name="Hashimoto A."/>
            <person name="Yamaguchi K."/>
            <person name="Sugano A."/>
            <person name="Kohara Y."/>
            <person name="Fujiyama A."/>
            <person name="Anterola A."/>
            <person name="Aoki S."/>
            <person name="Ashton N."/>
            <person name="Barbazuk W.B."/>
            <person name="Barker E."/>
            <person name="Bennetzen J."/>
            <person name="Bezanilla M."/>
            <person name="Blankenship R."/>
            <person name="Cho S.H."/>
            <person name="Dutcher S."/>
            <person name="Estelle M."/>
            <person name="Fawcett J.A."/>
            <person name="Gundlach H."/>
            <person name="Hanada K."/>
            <person name="Heyl A."/>
            <person name="Hicks K.A."/>
            <person name="Hugh J."/>
            <person name="Lohr M."/>
            <person name="Mayer K."/>
            <person name="Melkozernov A."/>
            <person name="Murata T."/>
            <person name="Nelson D."/>
            <person name="Pils B."/>
            <person name="Prigge M."/>
            <person name="Reiss B."/>
            <person name="Renner T."/>
            <person name="Rombauts S."/>
            <person name="Rushton P."/>
            <person name="Sanderfoot A."/>
            <person name="Schween G."/>
            <person name="Shiu S.-H."/>
            <person name="Stueber K."/>
            <person name="Theodoulou F.L."/>
            <person name="Tu H."/>
            <person name="Van de Peer Y."/>
            <person name="Verrier P.J."/>
            <person name="Waters E."/>
            <person name="Wood A."/>
            <person name="Yang L."/>
            <person name="Cove D."/>
            <person name="Cuming A."/>
            <person name="Hasebe M."/>
            <person name="Lucas S."/>
            <person name="Mishler D.B."/>
            <person name="Reski R."/>
            <person name="Grigoriev I."/>
            <person name="Quatrano R.S."/>
            <person name="Boore J.L."/>
        </authorList>
    </citation>
    <scope>NUCLEOTIDE SEQUENCE [LARGE SCALE GENOMIC DNA]</scope>
    <source>
        <strain evidence="19 20">cv. Gransden 2004</strain>
    </source>
</reference>
<dbReference type="InterPro" id="IPR009081">
    <property type="entry name" value="PP-bd_ACP"/>
</dbReference>
<dbReference type="Gramene" id="Pp3c24_18560V3.1">
    <property type="protein sequence ID" value="Pp3c24_18560V3.1"/>
    <property type="gene ID" value="Pp3c24_18560"/>
</dbReference>
<keyword evidence="9" id="KW-0809">Transit peptide</keyword>
<dbReference type="OrthoDB" id="448946at2759"/>
<keyword evidence="4" id="KW-0813">Transport</keyword>
<evidence type="ECO:0000256" key="11">
    <source>
        <dbReference type="ARBA" id="ARBA00023098"/>
    </source>
</evidence>
<keyword evidence="11" id="KW-0443">Lipid metabolism</keyword>
<evidence type="ECO:0000313" key="18">
    <source>
        <dbReference type="EMBL" id="PNR28649.1"/>
    </source>
</evidence>